<dbReference type="Proteomes" id="UP000306196">
    <property type="component" value="Unassembled WGS sequence"/>
</dbReference>
<dbReference type="FunFam" id="3.40.50.300:FF:000398">
    <property type="entry name" value="Type IV pilus assembly ATPase PilB"/>
    <property type="match status" value="1"/>
</dbReference>
<dbReference type="Pfam" id="PF05157">
    <property type="entry name" value="MshEN"/>
    <property type="match status" value="1"/>
</dbReference>
<dbReference type="InterPro" id="IPR027417">
    <property type="entry name" value="P-loop_NTPase"/>
</dbReference>
<dbReference type="RefSeq" id="WP_138084538.1">
    <property type="nucleotide sequence ID" value="NZ_VAUV01000002.1"/>
</dbReference>
<keyword evidence="3" id="KW-0067">ATP-binding</keyword>
<evidence type="ECO:0000256" key="2">
    <source>
        <dbReference type="ARBA" id="ARBA00022741"/>
    </source>
</evidence>
<comment type="caution">
    <text evidence="5">The sequence shown here is derived from an EMBL/GenBank/DDBJ whole genome shotgun (WGS) entry which is preliminary data.</text>
</comment>
<dbReference type="EMBL" id="VAUV01000002">
    <property type="protein sequence ID" value="TLD72183.1"/>
    <property type="molecule type" value="Genomic_DNA"/>
</dbReference>
<dbReference type="InterPro" id="IPR007831">
    <property type="entry name" value="T2SS_GspE_N"/>
</dbReference>
<dbReference type="SUPFAM" id="SSF160246">
    <property type="entry name" value="EspE N-terminal domain-like"/>
    <property type="match status" value="1"/>
</dbReference>
<dbReference type="Pfam" id="PF00437">
    <property type="entry name" value="T2SSE"/>
    <property type="match status" value="1"/>
</dbReference>
<dbReference type="PANTHER" id="PTHR30258:SF2">
    <property type="entry name" value="COMG OPERON PROTEIN 1"/>
    <property type="match status" value="1"/>
</dbReference>
<reference evidence="5 6" key="1">
    <citation type="submission" date="2019-05" db="EMBL/GenBank/DDBJ databases">
        <title>Verrucobacter flavum gen. nov., sp. nov. a new member of the family Verrucomicrobiaceae.</title>
        <authorList>
            <person name="Szuroczki S."/>
            <person name="Abbaszade G."/>
            <person name="Szabo A."/>
            <person name="Felfoldi T."/>
            <person name="Schumann P."/>
            <person name="Boka K."/>
            <person name="Keki Z."/>
            <person name="Toumi M."/>
            <person name="Toth E."/>
        </authorList>
    </citation>
    <scope>NUCLEOTIDE SEQUENCE [LARGE SCALE GENOMIC DNA]</scope>
    <source>
        <strain evidence="5 6">MG-N-17</strain>
    </source>
</reference>
<evidence type="ECO:0000256" key="3">
    <source>
        <dbReference type="ARBA" id="ARBA00022840"/>
    </source>
</evidence>
<feature type="domain" description="AAA+ ATPase" evidence="4">
    <location>
        <begin position="336"/>
        <end position="459"/>
    </location>
</feature>
<dbReference type="Gene3D" id="3.40.50.300">
    <property type="entry name" value="P-loop containing nucleotide triphosphate hydrolases"/>
    <property type="match status" value="1"/>
</dbReference>
<dbReference type="GO" id="GO:0016887">
    <property type="term" value="F:ATP hydrolysis activity"/>
    <property type="evidence" value="ECO:0007669"/>
    <property type="project" value="TreeGrafter"/>
</dbReference>
<dbReference type="SMART" id="SM00382">
    <property type="entry name" value="AAA"/>
    <property type="match status" value="1"/>
</dbReference>
<dbReference type="Gene3D" id="3.30.450.90">
    <property type="match status" value="1"/>
</dbReference>
<dbReference type="InterPro" id="IPR003593">
    <property type="entry name" value="AAA+_ATPase"/>
</dbReference>
<keyword evidence="2" id="KW-0547">Nucleotide-binding</keyword>
<name>A0A5R8KIP2_9BACT</name>
<dbReference type="SUPFAM" id="SSF52540">
    <property type="entry name" value="P-loop containing nucleoside triphosphate hydrolases"/>
    <property type="match status" value="1"/>
</dbReference>
<accession>A0A5R8KIP2</accession>
<proteinExistence type="inferred from homology"/>
<dbReference type="CDD" id="cd01129">
    <property type="entry name" value="PulE-GspE-like"/>
    <property type="match status" value="1"/>
</dbReference>
<organism evidence="5 6">
    <name type="scientific">Phragmitibacter flavus</name>
    <dbReference type="NCBI Taxonomy" id="2576071"/>
    <lineage>
        <taxon>Bacteria</taxon>
        <taxon>Pseudomonadati</taxon>
        <taxon>Verrucomicrobiota</taxon>
        <taxon>Verrucomicrobiia</taxon>
        <taxon>Verrucomicrobiales</taxon>
        <taxon>Verrucomicrobiaceae</taxon>
        <taxon>Phragmitibacter</taxon>
    </lineage>
</organism>
<dbReference type="PANTHER" id="PTHR30258">
    <property type="entry name" value="TYPE II SECRETION SYSTEM PROTEIN GSPE-RELATED"/>
    <property type="match status" value="1"/>
</dbReference>
<dbReference type="AlphaFoldDB" id="A0A5R8KIP2"/>
<evidence type="ECO:0000313" key="6">
    <source>
        <dbReference type="Proteomes" id="UP000306196"/>
    </source>
</evidence>
<evidence type="ECO:0000259" key="4">
    <source>
        <dbReference type="SMART" id="SM00382"/>
    </source>
</evidence>
<dbReference type="GO" id="GO:0005524">
    <property type="term" value="F:ATP binding"/>
    <property type="evidence" value="ECO:0007669"/>
    <property type="project" value="UniProtKB-KW"/>
</dbReference>
<comment type="similarity">
    <text evidence="1">Belongs to the GSP E family.</text>
</comment>
<dbReference type="Gene3D" id="3.30.300.160">
    <property type="entry name" value="Type II secretion system, protein E, N-terminal domain"/>
    <property type="match status" value="1"/>
</dbReference>
<evidence type="ECO:0000313" key="5">
    <source>
        <dbReference type="EMBL" id="TLD72183.1"/>
    </source>
</evidence>
<keyword evidence="6" id="KW-1185">Reference proteome</keyword>
<protein>
    <submittedName>
        <fullName evidence="5">Type II/IV secretion system protein</fullName>
    </submittedName>
</protein>
<evidence type="ECO:0000256" key="1">
    <source>
        <dbReference type="ARBA" id="ARBA00006611"/>
    </source>
</evidence>
<dbReference type="GO" id="GO:0005886">
    <property type="term" value="C:plasma membrane"/>
    <property type="evidence" value="ECO:0007669"/>
    <property type="project" value="TreeGrafter"/>
</dbReference>
<dbReference type="OrthoDB" id="9773102at2"/>
<sequence>MSLLLQSIVHAGADDAEAVATVLRDATLSGESAMDAIAGRLTVDEAALQWELAQKLGCQWTPSPLPDSSQGGELKRVFPARLALRHRVLPLRLERVDADAGGTENLPALVPMGSGVGEQVLVVACYDPFDLMARQAVARVVPMTTVWTLAPRDEVLRGIQAFYGVGADTFDDLLRNRDLDEDDLHLRDEANVIDAADDAEASVVKFVNQIIREALSQRATDIHVEPLRDNLRIRYRVDGELHEASVPENIKTLQASLLARIKVMAKLDIAEKRLPQDGRINLKLDGHSIDVRVACIPSVEGESISLRLLGQERFTLDKLGLTPEYRAKVDTLLAKPNGIVLVTGPTGSGKSTTLYTFLSQLNKVNRRIVTIEDPVEHKLDGVVQIAVKPEINLTFASGLRSILRGDPNVVMVGEIRDLETAEIAVRASLTGHLVFSTLHTNDAIGGITRLVEMGVEPFLVSSSVRAFLAQRLVRSLCPHCKEPAHYSREQLTACNFSEGIGSTLFGASVGGCQACRSTGYYGRLAIYEIVMVTTPMQDLISRKASSNEMMRQARRDGYVSMREYGWRKVLDGITTVEEVMRVTSEDFFE</sequence>
<dbReference type="InterPro" id="IPR037257">
    <property type="entry name" value="T2SS_E_N_sf"/>
</dbReference>
<gene>
    <name evidence="5" type="ORF">FEM03_02165</name>
</gene>
<dbReference type="InterPro" id="IPR001482">
    <property type="entry name" value="T2SS/T4SS_dom"/>
</dbReference>